<dbReference type="GO" id="GO:0004519">
    <property type="term" value="F:endonuclease activity"/>
    <property type="evidence" value="ECO:0007669"/>
    <property type="project" value="UniProtKB-KW"/>
</dbReference>
<accession>A0A6L7IP94</accession>
<dbReference type="KEGG" id="egd:GS424_017780"/>
<proteinExistence type="predicted"/>
<keyword evidence="1" id="KW-0255">Endonuclease</keyword>
<evidence type="ECO:0000313" key="2">
    <source>
        <dbReference type="Proteomes" id="UP000478463"/>
    </source>
</evidence>
<name>A0A6L7IP94_9ACTN</name>
<sequence>MNTTRRQLLAQRASTMRKQMTYAERQLWFSFLREYPTPFVAQKVIGSYIVDFYCRKARLSIELDGDSHYTKGQKEYDRIRTTYLEMMEIKELRFTNNDIIENLEGVCEVIHAEVLNRRNDIQENESLFQQMKGKC</sequence>
<organism evidence="1 2">
    <name type="scientific">Eggerthella guodeyinii</name>
    <dbReference type="NCBI Taxonomy" id="2690837"/>
    <lineage>
        <taxon>Bacteria</taxon>
        <taxon>Bacillati</taxon>
        <taxon>Actinomycetota</taxon>
        <taxon>Coriobacteriia</taxon>
        <taxon>Eggerthellales</taxon>
        <taxon>Eggerthellaceae</taxon>
        <taxon>Eggerthella</taxon>
    </lineage>
</organism>
<dbReference type="RefSeq" id="WP_160940832.1">
    <property type="nucleotide sequence ID" value="NZ_CP063310.1"/>
</dbReference>
<dbReference type="InterPro" id="IPR011335">
    <property type="entry name" value="Restrct_endonuc-II-like"/>
</dbReference>
<keyword evidence="1" id="KW-0378">Hydrolase</keyword>
<dbReference type="PANTHER" id="PTHR38590:SF1">
    <property type="entry name" value="BLL0828 PROTEIN"/>
    <property type="match status" value="1"/>
</dbReference>
<gene>
    <name evidence="1" type="ORF">GS424_017780</name>
</gene>
<dbReference type="SUPFAM" id="SSF52980">
    <property type="entry name" value="Restriction endonuclease-like"/>
    <property type="match status" value="1"/>
</dbReference>
<dbReference type="PANTHER" id="PTHR38590">
    <property type="entry name" value="BLL0828 PROTEIN"/>
    <property type="match status" value="1"/>
</dbReference>
<dbReference type="InterPro" id="IPR047216">
    <property type="entry name" value="Endonuclease_DUF559_bact"/>
</dbReference>
<dbReference type="InterPro" id="IPR007569">
    <property type="entry name" value="DUF559"/>
</dbReference>
<reference evidence="1 2" key="1">
    <citation type="submission" date="2020-10" db="EMBL/GenBank/DDBJ databases">
        <title>Eggerthella sp. nov., isolated from human feces.</title>
        <authorList>
            <person name="Yajun G."/>
        </authorList>
    </citation>
    <scope>NUCLEOTIDE SEQUENCE [LARGE SCALE GENOMIC DNA]</scope>
    <source>
        <strain evidence="1 2">HF-1101</strain>
    </source>
</reference>
<dbReference type="Proteomes" id="UP000478463">
    <property type="component" value="Chromosome"/>
</dbReference>
<dbReference type="CDD" id="cd01038">
    <property type="entry name" value="Endonuclease_DUF559"/>
    <property type="match status" value="1"/>
</dbReference>
<dbReference type="Gene3D" id="3.40.960.10">
    <property type="entry name" value="VSR Endonuclease"/>
    <property type="match status" value="1"/>
</dbReference>
<dbReference type="AlphaFoldDB" id="A0A6L7IP94"/>
<keyword evidence="1" id="KW-0540">Nuclease</keyword>
<protein>
    <submittedName>
        <fullName evidence="1">Endonuclease domain-containing protein</fullName>
    </submittedName>
</protein>
<dbReference type="Pfam" id="PF04480">
    <property type="entry name" value="DUF559"/>
    <property type="match status" value="1"/>
</dbReference>
<evidence type="ECO:0000313" key="1">
    <source>
        <dbReference type="EMBL" id="QOS68296.1"/>
    </source>
</evidence>
<dbReference type="EMBL" id="CP063310">
    <property type="protein sequence ID" value="QOS68296.1"/>
    <property type="molecule type" value="Genomic_DNA"/>
</dbReference>